<dbReference type="InterPro" id="IPR018517">
    <property type="entry name" value="tRNA_hU_synthase_CS"/>
</dbReference>
<evidence type="ECO:0000256" key="3">
    <source>
        <dbReference type="ARBA" id="ARBA00022643"/>
    </source>
</evidence>
<dbReference type="InterPro" id="IPR014720">
    <property type="entry name" value="dsRBD_dom"/>
</dbReference>
<evidence type="ECO:0000256" key="4">
    <source>
        <dbReference type="ARBA" id="ARBA00022694"/>
    </source>
</evidence>
<reference evidence="8" key="1">
    <citation type="journal article" date="2024" name="Gigascience">
        <title>Chromosome-level genome of the poultry shaft louse Menopon gallinae provides insight into the host-switching and adaptive evolution of parasitic lice.</title>
        <authorList>
            <person name="Xu Y."/>
            <person name="Ma L."/>
            <person name="Liu S."/>
            <person name="Liang Y."/>
            <person name="Liu Q."/>
            <person name="He Z."/>
            <person name="Tian L."/>
            <person name="Duan Y."/>
            <person name="Cai W."/>
            <person name="Li H."/>
            <person name="Song F."/>
        </authorList>
    </citation>
    <scope>NUCLEOTIDE SEQUENCE</scope>
    <source>
        <strain evidence="8">Cailab_2023a</strain>
        <tissue evidence="7">Whole adult</tissue>
    </source>
</reference>
<organism evidence="8">
    <name type="scientific">Menopon gallinae</name>
    <name type="common">poultry shaft louse</name>
    <dbReference type="NCBI Taxonomy" id="328185"/>
    <lineage>
        <taxon>Eukaryota</taxon>
        <taxon>Metazoa</taxon>
        <taxon>Ecdysozoa</taxon>
        <taxon>Arthropoda</taxon>
        <taxon>Hexapoda</taxon>
        <taxon>Insecta</taxon>
        <taxon>Pterygota</taxon>
        <taxon>Neoptera</taxon>
        <taxon>Paraneoptera</taxon>
        <taxon>Psocodea</taxon>
        <taxon>Troctomorpha</taxon>
        <taxon>Phthiraptera</taxon>
        <taxon>Amblycera</taxon>
        <taxon>Menoponidae</taxon>
        <taxon>Menopon</taxon>
    </lineage>
</organism>
<evidence type="ECO:0000259" key="6">
    <source>
        <dbReference type="SMART" id="SM00358"/>
    </source>
</evidence>
<keyword evidence="4" id="KW-0819">tRNA processing</keyword>
<dbReference type="AlphaFoldDB" id="A0AAW2HWS1"/>
<dbReference type="GO" id="GO:0010468">
    <property type="term" value="P:regulation of gene expression"/>
    <property type="evidence" value="ECO:0007669"/>
    <property type="project" value="UniProtKB-ARBA"/>
</dbReference>
<dbReference type="Pfam" id="PF01207">
    <property type="entry name" value="Dus"/>
    <property type="match status" value="1"/>
</dbReference>
<keyword evidence="2" id="KW-0285">Flavoprotein</keyword>
<accession>A0AAW2HWS1</accession>
<dbReference type="EMBL" id="JARGDH010000003">
    <property type="protein sequence ID" value="KAL0274328.1"/>
    <property type="molecule type" value="Genomic_DNA"/>
</dbReference>
<dbReference type="Pfam" id="PF00035">
    <property type="entry name" value="dsrm"/>
    <property type="match status" value="1"/>
</dbReference>
<dbReference type="CDD" id="cd02801">
    <property type="entry name" value="DUS_like_FMN"/>
    <property type="match status" value="1"/>
</dbReference>
<proteinExistence type="predicted"/>
<keyword evidence="3" id="KW-0288">FMN</keyword>
<dbReference type="SUPFAM" id="SSF51395">
    <property type="entry name" value="FMN-linked oxidoreductases"/>
    <property type="match status" value="1"/>
</dbReference>
<gene>
    <name evidence="8" type="ORF">PYX00_006778</name>
</gene>
<comment type="caution">
    <text evidence="8">The sequence shown here is derived from an EMBL/GenBank/DDBJ whole genome shotgun (WGS) entry which is preliminary data.</text>
</comment>
<evidence type="ECO:0000256" key="2">
    <source>
        <dbReference type="ARBA" id="ARBA00022630"/>
    </source>
</evidence>
<sequence length="459" mass="52380">MTTSFNGMVNKHGMYSNKIIMAPMVRIGTLPMRLLALDYGADLVYCEELIDFKLLRTKRRINDVLGTIDYVDQTDGTIVFRTCEKEKGRVILQMGTSDPERALKVGKLIENDVAGIDVNMGCPKEFSLKGGMGAALLENQDKAVSIMENLATNLSIPVTCKIRVMKTIEETVQFCQRLEKTGIAAIAIHGRTKDERPQHENRNDFLREIAKKLKVPVIANGGSKEIENYIDIIRFKEETGCSSVMLARAAEWNCSIFRKSGKLPIDTVIREYLKYAIDYDNAPANSKYCIQNILKELQETPLGKRFLESHTLEQISSVWDMDDYYREKQKSFRESGLLGRREVEPVMTEPRLKKQKLYNEDDVVRISCAFLRSVFPNDIDLPKTKLLMWTRKSQIDQPSYDTIQEDKLFQSVVTVNGKKYGSSYWEKNKRWAEQSAATVCLINLGLLDVDYLRKCGCLV</sequence>
<dbReference type="Gene3D" id="3.30.160.20">
    <property type="match status" value="1"/>
</dbReference>
<evidence type="ECO:0000313" key="8">
    <source>
        <dbReference type="EMBL" id="KAL0274328.1"/>
    </source>
</evidence>
<dbReference type="EMBL" id="JARGDH010000003">
    <property type="protein sequence ID" value="KAL0274327.1"/>
    <property type="molecule type" value="Genomic_DNA"/>
</dbReference>
<dbReference type="SMART" id="SM00358">
    <property type="entry name" value="DSRM"/>
    <property type="match status" value="1"/>
</dbReference>
<dbReference type="InterPro" id="IPR052582">
    <property type="entry name" value="tRNA-DUS-like"/>
</dbReference>
<dbReference type="InterPro" id="IPR044463">
    <property type="entry name" value="DUS2_DSRM"/>
</dbReference>
<evidence type="ECO:0000256" key="5">
    <source>
        <dbReference type="ARBA" id="ARBA00023002"/>
    </source>
</evidence>
<protein>
    <recommendedName>
        <fullName evidence="6">DRBM domain-containing protein</fullName>
    </recommendedName>
</protein>
<dbReference type="PANTHER" id="PTHR45936">
    <property type="entry name" value="TRNA-DIHYDROURIDINE(20) SYNTHASE [NAD(P)+]-LIKE"/>
    <property type="match status" value="1"/>
</dbReference>
<evidence type="ECO:0000256" key="1">
    <source>
        <dbReference type="ARBA" id="ARBA00001917"/>
    </source>
</evidence>
<dbReference type="CDD" id="cd19871">
    <property type="entry name" value="DSRM_DUS2L"/>
    <property type="match status" value="1"/>
</dbReference>
<dbReference type="SUPFAM" id="SSF54768">
    <property type="entry name" value="dsRNA-binding domain-like"/>
    <property type="match status" value="1"/>
</dbReference>
<name>A0AAW2HWS1_9NEOP</name>
<dbReference type="GO" id="GO:0000049">
    <property type="term" value="F:tRNA binding"/>
    <property type="evidence" value="ECO:0007669"/>
    <property type="project" value="InterPro"/>
</dbReference>
<dbReference type="GO" id="GO:0017150">
    <property type="term" value="F:tRNA dihydrouridine synthase activity"/>
    <property type="evidence" value="ECO:0007669"/>
    <property type="project" value="InterPro"/>
</dbReference>
<keyword evidence="5" id="KW-0560">Oxidoreductase</keyword>
<dbReference type="GO" id="GO:0005737">
    <property type="term" value="C:cytoplasm"/>
    <property type="evidence" value="ECO:0007669"/>
    <property type="project" value="TreeGrafter"/>
</dbReference>
<dbReference type="InterPro" id="IPR013785">
    <property type="entry name" value="Aldolase_TIM"/>
</dbReference>
<dbReference type="PROSITE" id="PS01136">
    <property type="entry name" value="UPF0034"/>
    <property type="match status" value="1"/>
</dbReference>
<dbReference type="InterPro" id="IPR035587">
    <property type="entry name" value="DUS-like_FMN-bd"/>
</dbReference>
<dbReference type="PANTHER" id="PTHR45936:SF1">
    <property type="entry name" value="TRNA-DIHYDROURIDINE(20) SYNTHASE [NAD(P)+]-LIKE"/>
    <property type="match status" value="1"/>
</dbReference>
<evidence type="ECO:0000313" key="7">
    <source>
        <dbReference type="EMBL" id="KAL0274327.1"/>
    </source>
</evidence>
<feature type="domain" description="DRBM" evidence="6">
    <location>
        <begin position="382"/>
        <end position="445"/>
    </location>
</feature>
<dbReference type="Gene3D" id="3.20.20.70">
    <property type="entry name" value="Aldolase class I"/>
    <property type="match status" value="1"/>
</dbReference>
<comment type="cofactor">
    <cofactor evidence="1">
        <name>FMN</name>
        <dbReference type="ChEBI" id="CHEBI:58210"/>
    </cofactor>
</comment>
<dbReference type="GO" id="GO:0050660">
    <property type="term" value="F:flavin adenine dinucleotide binding"/>
    <property type="evidence" value="ECO:0007669"/>
    <property type="project" value="InterPro"/>
</dbReference>